<dbReference type="RefSeq" id="WP_251780791.1">
    <property type="nucleotide sequence ID" value="NZ_JAMKFE010000018.1"/>
</dbReference>
<evidence type="ECO:0000313" key="6">
    <source>
        <dbReference type="Proteomes" id="UP001165541"/>
    </source>
</evidence>
<dbReference type="PANTHER" id="PTHR43130">
    <property type="entry name" value="ARAC-FAMILY TRANSCRIPTIONAL REGULATOR"/>
    <property type="match status" value="1"/>
</dbReference>
<name>A0ABT0YU87_9BURK</name>
<dbReference type="Proteomes" id="UP001165541">
    <property type="component" value="Unassembled WGS sequence"/>
</dbReference>
<evidence type="ECO:0000313" key="5">
    <source>
        <dbReference type="EMBL" id="MCM5682314.1"/>
    </source>
</evidence>
<evidence type="ECO:0000256" key="1">
    <source>
        <dbReference type="ARBA" id="ARBA00023015"/>
    </source>
</evidence>
<dbReference type="PROSITE" id="PS01124">
    <property type="entry name" value="HTH_ARAC_FAMILY_2"/>
    <property type="match status" value="1"/>
</dbReference>
<dbReference type="InterPro" id="IPR052158">
    <property type="entry name" value="INH-QAR"/>
</dbReference>
<keyword evidence="3" id="KW-0804">Transcription</keyword>
<dbReference type="InterPro" id="IPR029062">
    <property type="entry name" value="Class_I_gatase-like"/>
</dbReference>
<dbReference type="Gene3D" id="3.40.50.880">
    <property type="match status" value="1"/>
</dbReference>
<gene>
    <name evidence="5" type="ORF">M8A51_22530</name>
</gene>
<dbReference type="Gene3D" id="1.10.10.60">
    <property type="entry name" value="Homeodomain-like"/>
    <property type="match status" value="1"/>
</dbReference>
<dbReference type="SUPFAM" id="SSF52317">
    <property type="entry name" value="Class I glutamine amidotransferase-like"/>
    <property type="match status" value="1"/>
</dbReference>
<keyword evidence="6" id="KW-1185">Reference proteome</keyword>
<dbReference type="EMBL" id="JAMKFE010000018">
    <property type="protein sequence ID" value="MCM5682314.1"/>
    <property type="molecule type" value="Genomic_DNA"/>
</dbReference>
<dbReference type="PRINTS" id="PR00032">
    <property type="entry name" value="HTHARAC"/>
</dbReference>
<evidence type="ECO:0000256" key="3">
    <source>
        <dbReference type="ARBA" id="ARBA00023163"/>
    </source>
</evidence>
<dbReference type="Pfam" id="PF12833">
    <property type="entry name" value="HTH_18"/>
    <property type="match status" value="1"/>
</dbReference>
<organism evidence="5 6">
    <name type="scientific">Caldimonas mangrovi</name>
    <dbReference type="NCBI Taxonomy" id="2944811"/>
    <lineage>
        <taxon>Bacteria</taxon>
        <taxon>Pseudomonadati</taxon>
        <taxon>Pseudomonadota</taxon>
        <taxon>Betaproteobacteria</taxon>
        <taxon>Burkholderiales</taxon>
        <taxon>Sphaerotilaceae</taxon>
        <taxon>Caldimonas</taxon>
    </lineage>
</organism>
<reference evidence="5" key="1">
    <citation type="submission" date="2022-05" db="EMBL/GenBank/DDBJ databases">
        <title>Schlegelella sp. nov., isolated from mangrove soil.</title>
        <authorList>
            <person name="Liu Y."/>
            <person name="Ge X."/>
            <person name="Liu W."/>
        </authorList>
    </citation>
    <scope>NUCLEOTIDE SEQUENCE</scope>
    <source>
        <strain evidence="5">S2-27</strain>
    </source>
</reference>
<dbReference type="InterPro" id="IPR018060">
    <property type="entry name" value="HTH_AraC"/>
</dbReference>
<keyword evidence="1" id="KW-0805">Transcription regulation</keyword>
<dbReference type="InterPro" id="IPR009057">
    <property type="entry name" value="Homeodomain-like_sf"/>
</dbReference>
<keyword evidence="2" id="KW-0238">DNA-binding</keyword>
<protein>
    <submittedName>
        <fullName evidence="5">Helix-turn-helix domain-containing protein</fullName>
    </submittedName>
</protein>
<sequence>MPILRVGLLLYPGCMPAGLFSAADLLQAANLRSGKRAFETQWVGLQEGRVECAHGVWLEARQSIADTPCSALLVPGFWAASIDHLRVQLKQQRALIDALASLDRSVALWSYCTGVALTAQAGRLKDQPATATWWMARWLEEAHPNVDWQWQHACVAQRRNVTASGVHGYLPIVCDRVEHRVNAEVWRDLNRLLVLPRPQRGAPVFQPLASMTTTDPLLQRLRLLVEQLPASQLTIEHLAAALALSPRTLARKVQQGSGGHSVGTHVRLIKLHQAGERLLHTPQSVGQVCSALGFADESSFRRMFKRVTGNTPAEYRQMYRS</sequence>
<dbReference type="SMART" id="SM00342">
    <property type="entry name" value="HTH_ARAC"/>
    <property type="match status" value="1"/>
</dbReference>
<feature type="domain" description="HTH araC/xylS-type" evidence="4">
    <location>
        <begin position="219"/>
        <end position="318"/>
    </location>
</feature>
<proteinExistence type="predicted"/>
<dbReference type="SUPFAM" id="SSF46689">
    <property type="entry name" value="Homeodomain-like"/>
    <property type="match status" value="1"/>
</dbReference>
<comment type="caution">
    <text evidence="5">The sequence shown here is derived from an EMBL/GenBank/DDBJ whole genome shotgun (WGS) entry which is preliminary data.</text>
</comment>
<evidence type="ECO:0000256" key="2">
    <source>
        <dbReference type="ARBA" id="ARBA00023125"/>
    </source>
</evidence>
<accession>A0ABT0YU87</accession>
<dbReference type="InterPro" id="IPR020449">
    <property type="entry name" value="Tscrpt_reg_AraC-type_HTH"/>
</dbReference>
<dbReference type="PANTHER" id="PTHR43130:SF3">
    <property type="entry name" value="HTH-TYPE TRANSCRIPTIONAL REGULATOR RV1931C"/>
    <property type="match status" value="1"/>
</dbReference>
<evidence type="ECO:0000259" key="4">
    <source>
        <dbReference type="PROSITE" id="PS01124"/>
    </source>
</evidence>